<organism evidence="1 2">
    <name type="scientific">Trueperella pecoris</name>
    <dbReference type="NCBI Taxonomy" id="2733571"/>
    <lineage>
        <taxon>Bacteria</taxon>
        <taxon>Bacillati</taxon>
        <taxon>Actinomycetota</taxon>
        <taxon>Actinomycetes</taxon>
        <taxon>Actinomycetales</taxon>
        <taxon>Actinomycetaceae</taxon>
        <taxon>Trueperella</taxon>
    </lineage>
</organism>
<evidence type="ECO:0000313" key="1">
    <source>
        <dbReference type="EMBL" id="QOR45704.1"/>
    </source>
</evidence>
<accession>A0A8A5U4A5</accession>
<dbReference type="PROSITE" id="PS51257">
    <property type="entry name" value="PROKAR_LIPOPROTEIN"/>
    <property type="match status" value="1"/>
</dbReference>
<evidence type="ECO:0000313" key="2">
    <source>
        <dbReference type="Proteomes" id="UP000595053"/>
    </source>
</evidence>
<protein>
    <recommendedName>
        <fullName evidence="3">LppX_LprAFG lipoprotein</fullName>
    </recommendedName>
</protein>
<dbReference type="Proteomes" id="UP000595053">
    <property type="component" value="Chromosome"/>
</dbReference>
<gene>
    <name evidence="1" type="ORF">INS88_00230</name>
</gene>
<evidence type="ECO:0008006" key="3">
    <source>
        <dbReference type="Google" id="ProtNLM"/>
    </source>
</evidence>
<dbReference type="AlphaFoldDB" id="A0A7M1QW26"/>
<reference evidence="1 2" key="1">
    <citation type="submission" date="2020-10" db="EMBL/GenBank/DDBJ databases">
        <title>Trueperella pecoris sp. nov. isolated from bovine and porcine specimens.</title>
        <authorList>
            <person name="Schoenecker L."/>
            <person name="Schnydrig P."/>
            <person name="Brodard I."/>
            <person name="Thomann A."/>
            <person name="Hemphill A."/>
            <person name="Rodriguez-Campos S."/>
            <person name="Perreten V."/>
            <person name="Jores J."/>
            <person name="Kittl S."/>
        </authorList>
    </citation>
    <scope>NUCLEOTIDE SEQUENCE [LARGE SCALE GENOMIC DNA]</scope>
    <source>
        <strain evidence="1 2">15A0121</strain>
    </source>
</reference>
<keyword evidence="2" id="KW-1185">Reference proteome</keyword>
<dbReference type="EMBL" id="CP063213">
    <property type="protein sequence ID" value="QOR45704.1"/>
    <property type="molecule type" value="Genomic_DNA"/>
</dbReference>
<proteinExistence type="predicted"/>
<name>A0A7M1QW26_9ACTO</name>
<dbReference type="RefSeq" id="WP_193326607.1">
    <property type="nucleotide sequence ID" value="NZ_CP053291.1"/>
</dbReference>
<sequence length="262" mass="27796">MNARTLACLGALTLTLGACSNQADAIPSETSPASASVPDHCSDPLAGKPATINARELAFCQAEALGKIAGYVQEDTLDGTLSSRSRVNMDPLAVEIQSFSQSGDPIGRVILVSGNTFVEREGSWIQAKADSDDDALAYQATLPKRFEALLNPHVRAAGTDPNLEYSVVGTETIDSTPVTVLSLEVTNESDRLVSKLYIRDDYVALQSESTYTVNGTQRVRGSKVSEIDQPQDIINPRFEDDAHRSGIAPSGRGGEPAPTTGT</sequence>
<accession>A0A7M1QW26</accession>